<dbReference type="EMBL" id="OX395132">
    <property type="protein sequence ID" value="CAI5780174.1"/>
    <property type="molecule type" value="Genomic_DNA"/>
</dbReference>
<proteinExistence type="predicted"/>
<sequence>MKAITERACSTLVICSAEHLKDLSKIIRELDLTAFAYCYFNPEALDVIGLGEITELSSISDTGTEKRDRK</sequence>
<protein>
    <submittedName>
        <fullName evidence="1">Uncharacterized protein</fullName>
    </submittedName>
</protein>
<reference evidence="1" key="1">
    <citation type="submission" date="2022-12" db="EMBL/GenBank/DDBJ databases">
        <authorList>
            <person name="Alioto T."/>
            <person name="Alioto T."/>
            <person name="Gomez Garrido J."/>
        </authorList>
    </citation>
    <scope>NUCLEOTIDE SEQUENCE</scope>
</reference>
<gene>
    <name evidence="1" type="ORF">PODLI_1B036074</name>
</gene>
<keyword evidence="2" id="KW-1185">Reference proteome</keyword>
<name>A0AA35P9N0_9SAUR</name>
<evidence type="ECO:0000313" key="1">
    <source>
        <dbReference type="EMBL" id="CAI5780174.1"/>
    </source>
</evidence>
<organism evidence="1 2">
    <name type="scientific">Podarcis lilfordi</name>
    <name type="common">Lilford's wall lizard</name>
    <dbReference type="NCBI Taxonomy" id="74358"/>
    <lineage>
        <taxon>Eukaryota</taxon>
        <taxon>Metazoa</taxon>
        <taxon>Chordata</taxon>
        <taxon>Craniata</taxon>
        <taxon>Vertebrata</taxon>
        <taxon>Euteleostomi</taxon>
        <taxon>Lepidosauria</taxon>
        <taxon>Squamata</taxon>
        <taxon>Bifurcata</taxon>
        <taxon>Unidentata</taxon>
        <taxon>Episquamata</taxon>
        <taxon>Laterata</taxon>
        <taxon>Lacertibaenia</taxon>
        <taxon>Lacertidae</taxon>
        <taxon>Podarcis</taxon>
    </lineage>
</organism>
<accession>A0AA35P9N0</accession>
<dbReference type="Proteomes" id="UP001178461">
    <property type="component" value="Chromosome 7"/>
</dbReference>
<dbReference type="AlphaFoldDB" id="A0AA35P9N0"/>
<evidence type="ECO:0000313" key="2">
    <source>
        <dbReference type="Proteomes" id="UP001178461"/>
    </source>
</evidence>